<keyword evidence="3" id="KW-1185">Reference proteome</keyword>
<gene>
    <name evidence="2" type="ORF">V1264_002818</name>
</gene>
<comment type="caution">
    <text evidence="2">The sequence shown here is derived from an EMBL/GenBank/DDBJ whole genome shotgun (WGS) entry which is preliminary data.</text>
</comment>
<accession>A0AAN9B3H0</accession>
<evidence type="ECO:0000313" key="3">
    <source>
        <dbReference type="Proteomes" id="UP001374579"/>
    </source>
</evidence>
<evidence type="ECO:0000256" key="1">
    <source>
        <dbReference type="SAM" id="MobiDB-lite"/>
    </source>
</evidence>
<reference evidence="2 3" key="1">
    <citation type="submission" date="2024-02" db="EMBL/GenBank/DDBJ databases">
        <title>Chromosome-scale genome assembly of the rough periwinkle Littorina saxatilis.</title>
        <authorList>
            <person name="De Jode A."/>
            <person name="Faria R."/>
            <person name="Formenti G."/>
            <person name="Sims Y."/>
            <person name="Smith T.P."/>
            <person name="Tracey A."/>
            <person name="Wood J.M.D."/>
            <person name="Zagrodzka Z.B."/>
            <person name="Johannesson K."/>
            <person name="Butlin R.K."/>
            <person name="Leder E.H."/>
        </authorList>
    </citation>
    <scope>NUCLEOTIDE SEQUENCE [LARGE SCALE GENOMIC DNA]</scope>
    <source>
        <strain evidence="2">Snail1</strain>
        <tissue evidence="2">Muscle</tissue>
    </source>
</reference>
<dbReference type="Proteomes" id="UP001374579">
    <property type="component" value="Unassembled WGS sequence"/>
</dbReference>
<feature type="region of interest" description="Disordered" evidence="1">
    <location>
        <begin position="123"/>
        <end position="172"/>
    </location>
</feature>
<sequence length="255" mass="28246">MEHKRDLCEMIPCREAQAVHHEYQKSFLRMRDLKPLVDKARAAHSRNELSEGRLKRILLAFADAQTEYTNAFRRVISLMADDDSDGDDFFTQPVLATPEYSKCGSPQPYEEIEQNMGITVRQNPGLRRRGHPCASNNSSRPTTQNSRGGGAGHPTEGDDPGDGPPDSEAEDHFQQGGCCGGCLHVVLSALRGAFSAFLDLVTTCLGALWDFIRFIGGKILELAQMVHQMIAEGSQRMNQLDWGEVLVPFILDATN</sequence>
<feature type="compositionally biased region" description="Polar residues" evidence="1">
    <location>
        <begin position="134"/>
        <end position="146"/>
    </location>
</feature>
<evidence type="ECO:0000313" key="2">
    <source>
        <dbReference type="EMBL" id="KAK7098550.1"/>
    </source>
</evidence>
<dbReference type="AlphaFoldDB" id="A0AAN9B3H0"/>
<dbReference type="EMBL" id="JBAMIC010000012">
    <property type="protein sequence ID" value="KAK7098550.1"/>
    <property type="molecule type" value="Genomic_DNA"/>
</dbReference>
<organism evidence="2 3">
    <name type="scientific">Littorina saxatilis</name>
    <dbReference type="NCBI Taxonomy" id="31220"/>
    <lineage>
        <taxon>Eukaryota</taxon>
        <taxon>Metazoa</taxon>
        <taxon>Spiralia</taxon>
        <taxon>Lophotrochozoa</taxon>
        <taxon>Mollusca</taxon>
        <taxon>Gastropoda</taxon>
        <taxon>Caenogastropoda</taxon>
        <taxon>Littorinimorpha</taxon>
        <taxon>Littorinoidea</taxon>
        <taxon>Littorinidae</taxon>
        <taxon>Littorina</taxon>
    </lineage>
</organism>
<name>A0AAN9B3H0_9CAEN</name>
<feature type="compositionally biased region" description="Acidic residues" evidence="1">
    <location>
        <begin position="157"/>
        <end position="169"/>
    </location>
</feature>
<protein>
    <submittedName>
        <fullName evidence="2">Uncharacterized protein</fullName>
    </submittedName>
</protein>
<proteinExistence type="predicted"/>